<protein>
    <submittedName>
        <fullName evidence="1">BLTX546</fullName>
    </submittedName>
</protein>
<proteinExistence type="evidence at transcript level"/>
<name>A0A076KU69_NEPPI</name>
<evidence type="ECO:0000313" key="1">
    <source>
        <dbReference type="EMBL" id="AII97911.1"/>
    </source>
</evidence>
<organism evidence="1">
    <name type="scientific">Nephila pilipes</name>
    <name type="common">Giant wood spider</name>
    <name type="synonym">Nephila maculata</name>
    <dbReference type="NCBI Taxonomy" id="299642"/>
    <lineage>
        <taxon>Eukaryota</taxon>
        <taxon>Metazoa</taxon>
        <taxon>Ecdysozoa</taxon>
        <taxon>Arthropoda</taxon>
        <taxon>Chelicerata</taxon>
        <taxon>Arachnida</taxon>
        <taxon>Araneae</taxon>
        <taxon>Araneomorphae</taxon>
        <taxon>Entelegynae</taxon>
        <taxon>Araneoidea</taxon>
        <taxon>Nephilidae</taxon>
        <taxon>Nephila</taxon>
    </lineage>
</organism>
<dbReference type="AlphaFoldDB" id="A0A076KU69"/>
<sequence>MVAITYPCLQIKSRSTSSCVKDSHCVSCTVCQQLGLSVYSVHAINVNKNLTAVRKVKTGA</sequence>
<reference evidence="1" key="1">
    <citation type="submission" date="2013-07" db="EMBL/GenBank/DDBJ databases">
        <title>Nephila pilipes venom gland.</title>
        <authorList>
            <person name="Huo L.J."/>
        </authorList>
    </citation>
    <scope>NUCLEOTIDE SEQUENCE</scope>
    <source>
        <tissue evidence="1">Venom gland</tissue>
    </source>
</reference>
<accession>A0A076KU69</accession>
<dbReference type="EMBL" id="KF433589">
    <property type="protein sequence ID" value="AII97911.1"/>
    <property type="molecule type" value="mRNA"/>
</dbReference>